<evidence type="ECO:0000256" key="4">
    <source>
        <dbReference type="ARBA" id="ARBA00022692"/>
    </source>
</evidence>
<dbReference type="InterPro" id="IPR044492">
    <property type="entry name" value="P_typ_ATPase_HD_dom"/>
</dbReference>
<dbReference type="Pfam" id="PF05036">
    <property type="entry name" value="SPOR"/>
    <property type="match status" value="1"/>
</dbReference>
<dbReference type="KEGG" id="mbry:B1812_06330"/>
<dbReference type="InterPro" id="IPR059000">
    <property type="entry name" value="ATPase_P-type_domA"/>
</dbReference>
<dbReference type="SFLD" id="SFLDS00003">
    <property type="entry name" value="Haloacid_Dehalogenase"/>
    <property type="match status" value="1"/>
</dbReference>
<dbReference type="CDD" id="cd02076">
    <property type="entry name" value="P-type_ATPase_H"/>
    <property type="match status" value="1"/>
</dbReference>
<feature type="compositionally biased region" description="Low complexity" evidence="12">
    <location>
        <begin position="885"/>
        <end position="910"/>
    </location>
</feature>
<dbReference type="InterPro" id="IPR018303">
    <property type="entry name" value="ATPase_P-typ_P_site"/>
</dbReference>
<evidence type="ECO:0000256" key="12">
    <source>
        <dbReference type="SAM" id="MobiDB-lite"/>
    </source>
</evidence>
<dbReference type="InterPro" id="IPR023298">
    <property type="entry name" value="ATPase_P-typ_TM_dom_sf"/>
</dbReference>
<feature type="transmembrane region" description="Helical" evidence="13">
    <location>
        <begin position="54"/>
        <end position="77"/>
    </location>
</feature>
<dbReference type="Gene3D" id="3.40.50.1000">
    <property type="entry name" value="HAD superfamily/HAD-like"/>
    <property type="match status" value="1"/>
</dbReference>
<evidence type="ECO:0000256" key="8">
    <source>
        <dbReference type="ARBA" id="ARBA00022842"/>
    </source>
</evidence>
<dbReference type="AlphaFoldDB" id="A0A1W6MT04"/>
<dbReference type="InterPro" id="IPR023299">
    <property type="entry name" value="ATPase_P-typ_cyto_dom_N"/>
</dbReference>
<feature type="transmembrane region" description="Helical" evidence="13">
    <location>
        <begin position="83"/>
        <end position="99"/>
    </location>
</feature>
<dbReference type="Gene3D" id="1.20.1110.10">
    <property type="entry name" value="Calcium-transporting ATPase, transmembrane domain"/>
    <property type="match status" value="1"/>
</dbReference>
<dbReference type="GO" id="GO:0016887">
    <property type="term" value="F:ATP hydrolysis activity"/>
    <property type="evidence" value="ECO:0007669"/>
    <property type="project" value="InterPro"/>
</dbReference>
<dbReference type="SUPFAM" id="SSF56784">
    <property type="entry name" value="HAD-like"/>
    <property type="match status" value="1"/>
</dbReference>
<dbReference type="InterPro" id="IPR036412">
    <property type="entry name" value="HAD-like_sf"/>
</dbReference>
<keyword evidence="10 13" id="KW-1133">Transmembrane helix</keyword>
<feature type="domain" description="SPOR" evidence="14">
    <location>
        <begin position="929"/>
        <end position="1014"/>
    </location>
</feature>
<reference evidence="15 16" key="1">
    <citation type="submission" date="2017-02" db="EMBL/GenBank/DDBJ databases">
        <authorList>
            <person name="Peterson S.W."/>
        </authorList>
    </citation>
    <scope>NUCLEOTIDE SEQUENCE [LARGE SCALE GENOMIC DNA]</scope>
    <source>
        <strain evidence="15 16">S285</strain>
    </source>
</reference>
<dbReference type="NCBIfam" id="TIGR01494">
    <property type="entry name" value="ATPase_P-type"/>
    <property type="match status" value="2"/>
</dbReference>
<evidence type="ECO:0000313" key="15">
    <source>
        <dbReference type="EMBL" id="ARN80753.1"/>
    </source>
</evidence>
<dbReference type="SUPFAM" id="SSF81665">
    <property type="entry name" value="Calcium ATPase, transmembrane domain M"/>
    <property type="match status" value="1"/>
</dbReference>
<feature type="transmembrane region" description="Helical" evidence="13">
    <location>
        <begin position="262"/>
        <end position="285"/>
    </location>
</feature>
<gene>
    <name evidence="15" type="ORF">B1812_06330</name>
</gene>
<evidence type="ECO:0000256" key="1">
    <source>
        <dbReference type="ARBA" id="ARBA00004141"/>
    </source>
</evidence>
<keyword evidence="11 13" id="KW-0472">Membrane</keyword>
<dbReference type="EMBL" id="CP019948">
    <property type="protein sequence ID" value="ARN80753.1"/>
    <property type="molecule type" value="Genomic_DNA"/>
</dbReference>
<dbReference type="GO" id="GO:0046872">
    <property type="term" value="F:metal ion binding"/>
    <property type="evidence" value="ECO:0007669"/>
    <property type="project" value="UniProtKB-KW"/>
</dbReference>
<dbReference type="GO" id="GO:0008553">
    <property type="term" value="F:P-type proton-exporting transporter activity"/>
    <property type="evidence" value="ECO:0007669"/>
    <property type="project" value="InterPro"/>
</dbReference>
<dbReference type="PRINTS" id="PR00119">
    <property type="entry name" value="CATATPASE"/>
</dbReference>
<keyword evidence="16" id="KW-1185">Reference proteome</keyword>
<sequence>MSNSVDLAKAPVAEVIAFLATDPQKGLSASGANERLVKFGPNALAEKKTSEWRLFARFFWGPIPWMIEAAAIMAAIVHDWGDFAIILALLLFNAGLGFFEEHQASNALAALKNALALKAKVLRGGAWSEIDAKDLVPGDIVKVRLGDVVPADARIFSGDYLSVDQAALTGESLPVSKKPGDLLYSGSIAKQGEIEAVVTETGARTFFGRTASLVQSAGADSHFQAAVLRIGDFLIAAAAALAAILIAVQLSRGVDVIRLAEFVLILLVASVPVAMPAVLSVTMALGAKLLAREKAIVSRLESIEELAGMEVLCSDKTGTLTQNKLTLGEISPWKGVKSEDVLLAASLASKAEDRDPIDLAVLAGLHDSSALSGYVQTGFKPFDPVVKRTEAAVKGPMGAFRVAKGAPQVILALAKVSGADLEAANKQVDAYAAKGFRVLGAAQADQGDDWRFLGFVPLYDPPRPDSAETIKKAIGYGVSVKMVTGDDVAIAKQIAGDLGLGENIQPATDLFTGDVTKDQIPAGVAERIEAADGFARVFPEHKYAIVKALQARGHIVGMTGDGVNDAPALKQADIGVAVSGATDAARAAAAVILTAPGLSTIIRGIEEARRIFERMMSYTLYRIAMTLDIMVFIVLATIVYGFFPLTPIMIIMLALLDDIPIMTIAFDNAKVPSLPVRWQMDRVLVVSSVLGALAVVQSFGLLAIGQNVLHLDPAHLQTTLFLQLVVGGHLMLFITRIKGPFWTPPFPAAALFGAIVATQLAAALLCAFGILVPAIPWRLIGLVWVYNIVWMFLQDLAKLVMQREFSERQARATAFLARLKEPLQRASRRSGAEAVAARARGPLWGAADNLATVLGIAALVLLIGVGELYRRQEAAAVAKTTAPVEAQAKAEPPTATAQPAEQAAPRATAEGRAKPQGAEAVIPPEASRQTGGRKAVVEVGALPSQAQAVRELRALKARKPDLLKNHEPVVAKTLRDGRTFWVLDIGGFGGEAEALDFCLQLRDGGAQCELVIVE</sequence>
<comment type="subcellular location">
    <subcellularLocation>
        <location evidence="1">Membrane</location>
        <topology evidence="1">Multi-pass membrane protein</topology>
    </subcellularLocation>
</comment>
<dbReference type="FunFam" id="3.40.50.1000:FF:000211">
    <property type="entry name" value="Plasma membrane ATPase"/>
    <property type="match status" value="1"/>
</dbReference>
<dbReference type="FunFam" id="2.70.150.10:FF:000004">
    <property type="entry name" value="Plasma membrane ATPase"/>
    <property type="match status" value="1"/>
</dbReference>
<keyword evidence="9" id="KW-1278">Translocase</keyword>
<dbReference type="FunFam" id="3.40.50.1000:FF:000001">
    <property type="entry name" value="Phospholipid-transporting ATPase IC"/>
    <property type="match status" value="1"/>
</dbReference>
<dbReference type="FunFam" id="3.40.1110.10:FF:000005">
    <property type="entry name" value="Plasma membrane ATPase"/>
    <property type="match status" value="1"/>
</dbReference>
<evidence type="ECO:0000256" key="6">
    <source>
        <dbReference type="ARBA" id="ARBA00022741"/>
    </source>
</evidence>
<dbReference type="NCBIfam" id="TIGR01647">
    <property type="entry name" value="ATPase-IIIA_H"/>
    <property type="match status" value="1"/>
</dbReference>
<organism evidence="15 16">
    <name type="scientific">Methylocystis bryophila</name>
    <dbReference type="NCBI Taxonomy" id="655015"/>
    <lineage>
        <taxon>Bacteria</taxon>
        <taxon>Pseudomonadati</taxon>
        <taxon>Pseudomonadota</taxon>
        <taxon>Alphaproteobacteria</taxon>
        <taxon>Hyphomicrobiales</taxon>
        <taxon>Methylocystaceae</taxon>
        <taxon>Methylocystis</taxon>
    </lineage>
</organism>
<feature type="transmembrane region" description="Helical" evidence="13">
    <location>
        <begin position="619"/>
        <end position="643"/>
    </location>
</feature>
<dbReference type="InterPro" id="IPR004014">
    <property type="entry name" value="ATPase_P-typ_cation-transptr_N"/>
</dbReference>
<dbReference type="PROSITE" id="PS00154">
    <property type="entry name" value="ATPASE_E1_E2"/>
    <property type="match status" value="1"/>
</dbReference>
<proteinExistence type="inferred from homology"/>
<keyword evidence="3" id="KW-0597">Phosphoprotein</keyword>
<dbReference type="RefSeq" id="WP_085770831.1">
    <property type="nucleotide sequence ID" value="NZ_AP027149.1"/>
</dbReference>
<evidence type="ECO:0000256" key="9">
    <source>
        <dbReference type="ARBA" id="ARBA00022967"/>
    </source>
</evidence>
<dbReference type="GO" id="GO:0005524">
    <property type="term" value="F:ATP binding"/>
    <property type="evidence" value="ECO:0007669"/>
    <property type="project" value="UniProtKB-KW"/>
</dbReference>
<dbReference type="GO" id="GO:0120029">
    <property type="term" value="P:proton export across plasma membrane"/>
    <property type="evidence" value="ECO:0007669"/>
    <property type="project" value="InterPro"/>
</dbReference>
<dbReference type="InterPro" id="IPR007730">
    <property type="entry name" value="SPOR-like_dom"/>
</dbReference>
<dbReference type="SFLD" id="SFLDG00002">
    <property type="entry name" value="C1.7:_P-type_atpase_like"/>
    <property type="match status" value="1"/>
</dbReference>
<dbReference type="OrthoDB" id="8428253at2"/>
<dbReference type="InterPro" id="IPR001757">
    <property type="entry name" value="P_typ_ATPase"/>
</dbReference>
<dbReference type="SUPFAM" id="SSF81653">
    <property type="entry name" value="Calcium ATPase, transduction domain A"/>
    <property type="match status" value="1"/>
</dbReference>
<dbReference type="Gene3D" id="3.40.1110.10">
    <property type="entry name" value="Calcium-transporting ATPase, cytoplasmic domain N"/>
    <property type="match status" value="1"/>
</dbReference>
<dbReference type="PANTHER" id="PTHR42861">
    <property type="entry name" value="CALCIUM-TRANSPORTING ATPASE"/>
    <property type="match status" value="1"/>
</dbReference>
<keyword evidence="5" id="KW-0479">Metal-binding</keyword>
<dbReference type="GO" id="GO:0042834">
    <property type="term" value="F:peptidoglycan binding"/>
    <property type="evidence" value="ECO:0007669"/>
    <property type="project" value="InterPro"/>
</dbReference>
<dbReference type="SUPFAM" id="SSF81660">
    <property type="entry name" value="Metal cation-transporting ATPase, ATP-binding domain N"/>
    <property type="match status" value="1"/>
</dbReference>
<dbReference type="PRINTS" id="PR00120">
    <property type="entry name" value="HATPASE"/>
</dbReference>
<keyword evidence="4 13" id="KW-0812">Transmembrane</keyword>
<dbReference type="GO" id="GO:0016020">
    <property type="term" value="C:membrane"/>
    <property type="evidence" value="ECO:0007669"/>
    <property type="project" value="UniProtKB-SubCell"/>
</dbReference>
<dbReference type="SFLD" id="SFLDF00027">
    <property type="entry name" value="p-type_atpase"/>
    <property type="match status" value="1"/>
</dbReference>
<evidence type="ECO:0000256" key="13">
    <source>
        <dbReference type="SAM" id="Phobius"/>
    </source>
</evidence>
<dbReference type="Proteomes" id="UP000193978">
    <property type="component" value="Chromosome"/>
</dbReference>
<evidence type="ECO:0000256" key="11">
    <source>
        <dbReference type="ARBA" id="ARBA00023136"/>
    </source>
</evidence>
<evidence type="ECO:0000313" key="16">
    <source>
        <dbReference type="Proteomes" id="UP000193978"/>
    </source>
</evidence>
<dbReference type="InterPro" id="IPR006534">
    <property type="entry name" value="P-type_ATPase_IIIA"/>
</dbReference>
<dbReference type="SMART" id="SM00831">
    <property type="entry name" value="Cation_ATPase_N"/>
    <property type="match status" value="1"/>
</dbReference>
<feature type="transmembrane region" description="Helical" evidence="13">
    <location>
        <begin position="777"/>
        <end position="793"/>
    </location>
</feature>
<dbReference type="InterPro" id="IPR008250">
    <property type="entry name" value="ATPase_P-typ_transduc_dom_A_sf"/>
</dbReference>
<dbReference type="STRING" id="655015.B1812_06330"/>
<keyword evidence="7" id="KW-0067">ATP-binding</keyword>
<dbReference type="PROSITE" id="PS51724">
    <property type="entry name" value="SPOR"/>
    <property type="match status" value="1"/>
</dbReference>
<evidence type="ECO:0000256" key="3">
    <source>
        <dbReference type="ARBA" id="ARBA00022553"/>
    </source>
</evidence>
<evidence type="ECO:0000256" key="10">
    <source>
        <dbReference type="ARBA" id="ARBA00022989"/>
    </source>
</evidence>
<protein>
    <submittedName>
        <fullName evidence="15">Plasma-membrane proton-efflux P-type ATPase</fullName>
    </submittedName>
</protein>
<dbReference type="Pfam" id="PF00690">
    <property type="entry name" value="Cation_ATPase_N"/>
    <property type="match status" value="1"/>
</dbReference>
<name>A0A1W6MT04_9HYPH</name>
<evidence type="ECO:0000256" key="5">
    <source>
        <dbReference type="ARBA" id="ARBA00022723"/>
    </source>
</evidence>
<dbReference type="InterPro" id="IPR023214">
    <property type="entry name" value="HAD_sf"/>
</dbReference>
<feature type="transmembrane region" description="Helical" evidence="13">
    <location>
        <begin position="683"/>
        <end position="704"/>
    </location>
</feature>
<dbReference type="Gene3D" id="2.70.150.10">
    <property type="entry name" value="Calcium-transporting ATPase, cytoplasmic transduction domain A"/>
    <property type="match status" value="1"/>
</dbReference>
<evidence type="ECO:0000256" key="2">
    <source>
        <dbReference type="ARBA" id="ARBA00008804"/>
    </source>
</evidence>
<feature type="transmembrane region" description="Helical" evidence="13">
    <location>
        <begin position="716"/>
        <end position="734"/>
    </location>
</feature>
<dbReference type="Pfam" id="PF00122">
    <property type="entry name" value="E1-E2_ATPase"/>
    <property type="match status" value="1"/>
</dbReference>
<feature type="transmembrane region" description="Helical" evidence="13">
    <location>
        <begin position="230"/>
        <end position="250"/>
    </location>
</feature>
<feature type="transmembrane region" description="Helical" evidence="13">
    <location>
        <begin position="746"/>
        <end position="771"/>
    </location>
</feature>
<dbReference type="Pfam" id="PF00702">
    <property type="entry name" value="Hydrolase"/>
    <property type="match status" value="1"/>
</dbReference>
<keyword evidence="8" id="KW-0460">Magnesium</keyword>
<feature type="region of interest" description="Disordered" evidence="12">
    <location>
        <begin position="881"/>
        <end position="933"/>
    </location>
</feature>
<evidence type="ECO:0000259" key="14">
    <source>
        <dbReference type="PROSITE" id="PS51724"/>
    </source>
</evidence>
<keyword evidence="6" id="KW-0547">Nucleotide-binding</keyword>
<comment type="similarity">
    <text evidence="2">Belongs to the cation transport ATPase (P-type) (TC 3.A.3) family. Type IIIA subfamily.</text>
</comment>
<accession>A0A1W6MT04</accession>
<evidence type="ECO:0000256" key="7">
    <source>
        <dbReference type="ARBA" id="ARBA00022840"/>
    </source>
</evidence>
<feature type="transmembrane region" description="Helical" evidence="13">
    <location>
        <begin position="850"/>
        <end position="869"/>
    </location>
</feature>